<dbReference type="GO" id="GO:0000287">
    <property type="term" value="F:magnesium ion binding"/>
    <property type="evidence" value="ECO:0007669"/>
    <property type="project" value="UniProtKB-UniRule"/>
</dbReference>
<keyword evidence="4" id="KW-0474">Menaquinone biosynthesis</keyword>
<sequence length="341" mass="36327">MPPIEDLLERVHVVSLPLNTRFRGVEHREVALVDGRAGWAEFSPFTEYGDEEAATWLAAAIEAAELPSPVPTTGTVRVNATVPAVDRDEVPAVLARYDGCRTVKVKVAERGQSLADDVARVGAVRDVLGPDARLRVDANGGWSLTDAERAIDALAPFGLEYAEQPVATLDDLAALRRRLQRSGTPVRIAADESVRKAADPLAVVRAEAADLLVVKAQPLGGVRRAAELVREAGLPATVSSALDSSVGIVQGARLAALIAPDTERAGAPRGGFDAGLGTVSLFAAEVVPRPLVPRAGSIALRAVAPDPELLARHAVPRERDTWWRERIRRCHAVLTGRDRPA</sequence>
<dbReference type="HAMAP" id="MF_00470">
    <property type="entry name" value="MenC_1"/>
    <property type="match status" value="1"/>
</dbReference>
<accession>A0A7J5BT92</accession>
<dbReference type="EMBL" id="WBJZ01000011">
    <property type="protein sequence ID" value="KAB1656767.1"/>
    <property type="molecule type" value="Genomic_DNA"/>
</dbReference>
<dbReference type="SUPFAM" id="SSF51604">
    <property type="entry name" value="Enolase C-terminal domain-like"/>
    <property type="match status" value="1"/>
</dbReference>
<dbReference type="GO" id="GO:0043748">
    <property type="term" value="F:O-succinylbenzoate synthase activity"/>
    <property type="evidence" value="ECO:0007669"/>
    <property type="project" value="UniProtKB-EC"/>
</dbReference>
<gene>
    <name evidence="4" type="primary">menC</name>
    <name evidence="6" type="ORF">F8O01_09690</name>
</gene>
<evidence type="ECO:0000313" key="6">
    <source>
        <dbReference type="EMBL" id="KAB1656767.1"/>
    </source>
</evidence>
<dbReference type="SFLD" id="SFLDG00180">
    <property type="entry name" value="muconate_cycloisomerase"/>
    <property type="match status" value="1"/>
</dbReference>
<keyword evidence="3 4" id="KW-0456">Lyase</keyword>
<feature type="binding site" evidence="4">
    <location>
        <position position="163"/>
    </location>
    <ligand>
        <name>Mg(2+)</name>
        <dbReference type="ChEBI" id="CHEBI:18420"/>
    </ligand>
</feature>
<dbReference type="EC" id="4.2.1.113" evidence="4"/>
<dbReference type="PANTHER" id="PTHR48073">
    <property type="entry name" value="O-SUCCINYLBENZOATE SYNTHASE-RELATED"/>
    <property type="match status" value="1"/>
</dbReference>
<dbReference type="InterPro" id="IPR036849">
    <property type="entry name" value="Enolase-like_C_sf"/>
</dbReference>
<keyword evidence="7" id="KW-1185">Reference proteome</keyword>
<comment type="catalytic activity">
    <reaction evidence="4">
        <text>(1R,6R)-6-hydroxy-2-succinyl-cyclohexa-2,4-diene-1-carboxylate = 2-succinylbenzoate + H2O</text>
        <dbReference type="Rhea" id="RHEA:10196"/>
        <dbReference type="ChEBI" id="CHEBI:15377"/>
        <dbReference type="ChEBI" id="CHEBI:18325"/>
        <dbReference type="ChEBI" id="CHEBI:58689"/>
        <dbReference type="EC" id="4.2.1.113"/>
    </reaction>
</comment>
<dbReference type="GO" id="GO:0009234">
    <property type="term" value="P:menaquinone biosynthetic process"/>
    <property type="evidence" value="ECO:0007669"/>
    <property type="project" value="UniProtKB-UniRule"/>
</dbReference>
<dbReference type="Pfam" id="PF18374">
    <property type="entry name" value="Enolase_like_N"/>
    <property type="match status" value="1"/>
</dbReference>
<dbReference type="InterPro" id="IPR029065">
    <property type="entry name" value="Enolase_C-like"/>
</dbReference>
<dbReference type="InterPro" id="IPR013342">
    <property type="entry name" value="Mandelate_racemase_C"/>
</dbReference>
<dbReference type="Gene3D" id="3.20.20.120">
    <property type="entry name" value="Enolase-like C-terminal domain"/>
    <property type="match status" value="1"/>
</dbReference>
<dbReference type="OrthoDB" id="3725747at2"/>
<feature type="domain" description="Mandelate racemase/muconate lactonizing enzyme C-terminal" evidence="5">
    <location>
        <begin position="87"/>
        <end position="185"/>
    </location>
</feature>
<feature type="binding site" evidence="4">
    <location>
        <position position="191"/>
    </location>
    <ligand>
        <name>Mg(2+)</name>
        <dbReference type="ChEBI" id="CHEBI:18420"/>
    </ligand>
</feature>
<comment type="cofactor">
    <cofactor evidence="4">
        <name>a divalent metal cation</name>
        <dbReference type="ChEBI" id="CHEBI:60240"/>
    </cofactor>
</comment>
<evidence type="ECO:0000259" key="5">
    <source>
        <dbReference type="SMART" id="SM00922"/>
    </source>
</evidence>
<reference evidence="6 7" key="1">
    <citation type="submission" date="2019-09" db="EMBL/GenBank/DDBJ databases">
        <title>Phylogeny of genus Pseudoclavibacter and closely related genus.</title>
        <authorList>
            <person name="Li Y."/>
        </authorList>
    </citation>
    <scope>NUCLEOTIDE SEQUENCE [LARGE SCALE GENOMIC DNA]</scope>
    <source>
        <strain evidence="6 7">DSM 23821</strain>
    </source>
</reference>
<comment type="function">
    <text evidence="4">Converts 2-succinyl-6-hydroxy-2,4-cyclohexadiene-1-carboxylate (SHCHC) to 2-succinylbenzoate (OSB).</text>
</comment>
<dbReference type="UniPathway" id="UPA00079"/>
<dbReference type="CDD" id="cd03320">
    <property type="entry name" value="OSBS"/>
    <property type="match status" value="1"/>
</dbReference>
<dbReference type="PANTHER" id="PTHR48073:SF2">
    <property type="entry name" value="O-SUCCINYLBENZOATE SYNTHASE"/>
    <property type="match status" value="1"/>
</dbReference>
<evidence type="ECO:0000256" key="2">
    <source>
        <dbReference type="ARBA" id="ARBA00022842"/>
    </source>
</evidence>
<protein>
    <recommendedName>
        <fullName evidence="4">o-succinylbenzoate synthase</fullName>
        <shortName evidence="4">OSB synthase</shortName>
        <shortName evidence="4">OSBS</shortName>
        <ecNumber evidence="4">4.2.1.113</ecNumber>
    </recommendedName>
    <alternativeName>
        <fullName evidence="4">4-(2'-carboxyphenyl)-4-oxybutyric acid synthase</fullName>
    </alternativeName>
    <alternativeName>
        <fullName evidence="4">o-succinylbenzoic acid synthase</fullName>
    </alternativeName>
</protein>
<dbReference type="UniPathway" id="UPA01057">
    <property type="reaction ID" value="UER00165"/>
</dbReference>
<keyword evidence="2 4" id="KW-0460">Magnesium</keyword>
<evidence type="ECO:0000256" key="1">
    <source>
        <dbReference type="ARBA" id="ARBA00022723"/>
    </source>
</evidence>
<evidence type="ECO:0000256" key="4">
    <source>
        <dbReference type="HAMAP-Rule" id="MF_00470"/>
    </source>
</evidence>
<dbReference type="SFLD" id="SFLDS00001">
    <property type="entry name" value="Enolase"/>
    <property type="match status" value="1"/>
</dbReference>
<dbReference type="Pfam" id="PF13378">
    <property type="entry name" value="MR_MLE_C"/>
    <property type="match status" value="1"/>
</dbReference>
<name>A0A7J5BT92_9MICO</name>
<feature type="binding site" evidence="4">
    <location>
        <position position="137"/>
    </location>
    <ligand>
        <name>Mg(2+)</name>
        <dbReference type="ChEBI" id="CHEBI:18420"/>
    </ligand>
</feature>
<comment type="pathway">
    <text evidence="4">Quinol/quinone metabolism; 1,4-dihydroxy-2-naphthoate biosynthesis; 1,4-dihydroxy-2-naphthoate from chorismate: step 4/7.</text>
</comment>
<evidence type="ECO:0000256" key="3">
    <source>
        <dbReference type="ARBA" id="ARBA00023239"/>
    </source>
</evidence>
<comment type="pathway">
    <text evidence="4">Quinol/quinone metabolism; menaquinone biosynthesis.</text>
</comment>
<dbReference type="NCBIfam" id="NF002782">
    <property type="entry name" value="PRK02901.1"/>
    <property type="match status" value="1"/>
</dbReference>
<comment type="similarity">
    <text evidence="4">Belongs to the mandelate racemase/muconate lactonizing enzyme family. MenC type 1 subfamily.</text>
</comment>
<organism evidence="6 7">
    <name type="scientific">Pseudoclavibacter chungangensis</name>
    <dbReference type="NCBI Taxonomy" id="587635"/>
    <lineage>
        <taxon>Bacteria</taxon>
        <taxon>Bacillati</taxon>
        <taxon>Actinomycetota</taxon>
        <taxon>Actinomycetes</taxon>
        <taxon>Micrococcales</taxon>
        <taxon>Microbacteriaceae</taxon>
        <taxon>Pseudoclavibacter</taxon>
    </lineage>
</organism>
<comment type="caution">
    <text evidence="6">The sequence shown here is derived from an EMBL/GenBank/DDBJ whole genome shotgun (WGS) entry which is preliminary data.</text>
</comment>
<feature type="active site" description="Proton donor" evidence="4">
    <location>
        <position position="106"/>
    </location>
</feature>
<dbReference type="Proteomes" id="UP000467240">
    <property type="component" value="Unassembled WGS sequence"/>
</dbReference>
<keyword evidence="1 4" id="KW-0479">Metal-binding</keyword>
<dbReference type="SFLD" id="SFLDF00009">
    <property type="entry name" value="o-succinylbenzoate_synthase"/>
    <property type="match status" value="1"/>
</dbReference>
<dbReference type="AlphaFoldDB" id="A0A7J5BT92"/>
<dbReference type="InterPro" id="IPR010196">
    <property type="entry name" value="OSB_synthase_MenC1"/>
</dbReference>
<dbReference type="SMART" id="SM00922">
    <property type="entry name" value="MR_MLE"/>
    <property type="match status" value="1"/>
</dbReference>
<feature type="active site" description="Proton acceptor" evidence="4">
    <location>
        <position position="215"/>
    </location>
</feature>
<evidence type="ECO:0000313" key="7">
    <source>
        <dbReference type="Proteomes" id="UP000467240"/>
    </source>
</evidence>
<proteinExistence type="inferred from homology"/>